<keyword evidence="2" id="KW-1133">Transmembrane helix</keyword>
<dbReference type="RefSeq" id="WP_191745885.1">
    <property type="nucleotide sequence ID" value="NZ_JACSQC010000002.1"/>
</dbReference>
<dbReference type="InterPro" id="IPR025597">
    <property type="entry name" value="DUF4345"/>
</dbReference>
<organism evidence="3 4">
    <name type="scientific">Arthrobacter pullicola</name>
    <dbReference type="NCBI Taxonomy" id="2762224"/>
    <lineage>
        <taxon>Bacteria</taxon>
        <taxon>Bacillati</taxon>
        <taxon>Actinomycetota</taxon>
        <taxon>Actinomycetes</taxon>
        <taxon>Micrococcales</taxon>
        <taxon>Micrococcaceae</taxon>
        <taxon>Arthrobacter</taxon>
    </lineage>
</organism>
<keyword evidence="2" id="KW-0472">Membrane</keyword>
<dbReference type="Pfam" id="PF14248">
    <property type="entry name" value="DUF4345"/>
    <property type="match status" value="1"/>
</dbReference>
<accession>A0ABR8YFC3</accession>
<evidence type="ECO:0000256" key="2">
    <source>
        <dbReference type="SAM" id="Phobius"/>
    </source>
</evidence>
<comment type="caution">
    <text evidence="3">The sequence shown here is derived from an EMBL/GenBank/DDBJ whole genome shotgun (WGS) entry which is preliminary data.</text>
</comment>
<dbReference type="Proteomes" id="UP000652763">
    <property type="component" value="Unassembled WGS sequence"/>
</dbReference>
<sequence>MTIPSPGPADKTPEAEQLPPAGNSEARAGKAARRARGSSAVAEQSRGSGGAKPWKSADDWGVFRTVVIAVGVLIAGIGIYYLVTGTGGVAQTSGGAVNTSLESQFRFFSAMMVGVGAAFVAIAVKFQWANMLWLVCLMVFLGGIGRVLSWAFSGTPHFTLIILMILELAFPPALLVWHRFILKTSELRREIHHASGSGDTSAANGA</sequence>
<feature type="transmembrane region" description="Helical" evidence="2">
    <location>
        <begin position="62"/>
        <end position="83"/>
    </location>
</feature>
<feature type="transmembrane region" description="Helical" evidence="2">
    <location>
        <begin position="158"/>
        <end position="182"/>
    </location>
</feature>
<gene>
    <name evidence="3" type="ORF">H9638_03750</name>
</gene>
<dbReference type="EMBL" id="JACSQC010000002">
    <property type="protein sequence ID" value="MBD8042922.1"/>
    <property type="molecule type" value="Genomic_DNA"/>
</dbReference>
<evidence type="ECO:0000313" key="3">
    <source>
        <dbReference type="EMBL" id="MBD8042922.1"/>
    </source>
</evidence>
<feature type="region of interest" description="Disordered" evidence="1">
    <location>
        <begin position="1"/>
        <end position="55"/>
    </location>
</feature>
<evidence type="ECO:0000256" key="1">
    <source>
        <dbReference type="SAM" id="MobiDB-lite"/>
    </source>
</evidence>
<protein>
    <submittedName>
        <fullName evidence="3">DUF4345 domain-containing protein</fullName>
    </submittedName>
</protein>
<feature type="transmembrane region" description="Helical" evidence="2">
    <location>
        <begin position="131"/>
        <end position="152"/>
    </location>
</feature>
<proteinExistence type="predicted"/>
<reference evidence="3 4" key="1">
    <citation type="submission" date="2020-08" db="EMBL/GenBank/DDBJ databases">
        <title>A Genomic Blueprint of the Chicken Gut Microbiome.</title>
        <authorList>
            <person name="Gilroy R."/>
            <person name="Ravi A."/>
            <person name="Getino M."/>
            <person name="Pursley I."/>
            <person name="Horton D.L."/>
            <person name="Alikhan N.-F."/>
            <person name="Baker D."/>
            <person name="Gharbi K."/>
            <person name="Hall N."/>
            <person name="Watson M."/>
            <person name="Adriaenssens E.M."/>
            <person name="Foster-Nyarko E."/>
            <person name="Jarju S."/>
            <person name="Secka A."/>
            <person name="Antonio M."/>
            <person name="Oren A."/>
            <person name="Chaudhuri R."/>
            <person name="La Ragione R.M."/>
            <person name="Hildebrand F."/>
            <person name="Pallen M.J."/>
        </authorList>
    </citation>
    <scope>NUCLEOTIDE SEQUENCE [LARGE SCALE GENOMIC DNA]</scope>
    <source>
        <strain evidence="3 4">Sa2BUA2</strain>
    </source>
</reference>
<feature type="transmembrane region" description="Helical" evidence="2">
    <location>
        <begin position="103"/>
        <end position="124"/>
    </location>
</feature>
<evidence type="ECO:0000313" key="4">
    <source>
        <dbReference type="Proteomes" id="UP000652763"/>
    </source>
</evidence>
<keyword evidence="4" id="KW-1185">Reference proteome</keyword>
<name>A0ABR8YFC3_9MICC</name>
<keyword evidence="2" id="KW-0812">Transmembrane</keyword>